<comment type="caution">
    <text evidence="10">The sequence shown here is derived from an EMBL/GenBank/DDBJ whole genome shotgun (WGS) entry which is preliminary data.</text>
</comment>
<feature type="transmembrane region" description="Helical" evidence="8">
    <location>
        <begin position="496"/>
        <end position="515"/>
    </location>
</feature>
<feature type="domain" description="Palmitoyltransferase DHHC" evidence="9">
    <location>
        <begin position="449"/>
        <end position="575"/>
    </location>
</feature>
<dbReference type="PROSITE" id="PS50297">
    <property type="entry name" value="ANK_REP_REGION"/>
    <property type="match status" value="3"/>
</dbReference>
<dbReference type="AlphaFoldDB" id="A0A7J6TQM0"/>
<gene>
    <name evidence="10" type="ORF">FOZ62_026977</name>
</gene>
<evidence type="ECO:0000256" key="5">
    <source>
        <dbReference type="ARBA" id="ARBA00023043"/>
    </source>
</evidence>
<dbReference type="SMART" id="SM00248">
    <property type="entry name" value="ANK"/>
    <property type="match status" value="5"/>
</dbReference>
<evidence type="ECO:0000313" key="10">
    <source>
        <dbReference type="EMBL" id="KAF4746686.1"/>
    </source>
</evidence>
<protein>
    <recommendedName>
        <fullName evidence="8">Palmitoyltransferase</fullName>
        <ecNumber evidence="8">2.3.1.225</ecNumber>
    </recommendedName>
</protein>
<dbReference type="PANTHER" id="PTHR24161:SF17">
    <property type="entry name" value="PALMITOYLTRANSFERASE"/>
    <property type="match status" value="1"/>
</dbReference>
<name>A0A7J6TQM0_PEROL</name>
<organism evidence="10 11">
    <name type="scientific">Perkinsus olseni</name>
    <name type="common">Perkinsus atlanticus</name>
    <dbReference type="NCBI Taxonomy" id="32597"/>
    <lineage>
        <taxon>Eukaryota</taxon>
        <taxon>Sar</taxon>
        <taxon>Alveolata</taxon>
        <taxon>Perkinsozoa</taxon>
        <taxon>Perkinsea</taxon>
        <taxon>Perkinsida</taxon>
        <taxon>Perkinsidae</taxon>
        <taxon>Perkinsus</taxon>
    </lineage>
</organism>
<dbReference type="PROSITE" id="PS50088">
    <property type="entry name" value="ANK_REPEAT"/>
    <property type="match status" value="3"/>
</dbReference>
<dbReference type="Proteomes" id="UP000574390">
    <property type="component" value="Unassembled WGS sequence"/>
</dbReference>
<dbReference type="EC" id="2.3.1.225" evidence="8"/>
<keyword evidence="8" id="KW-0808">Transferase</keyword>
<evidence type="ECO:0000256" key="8">
    <source>
        <dbReference type="RuleBase" id="RU079119"/>
    </source>
</evidence>
<evidence type="ECO:0000256" key="7">
    <source>
        <dbReference type="PROSITE-ProRule" id="PRU00023"/>
    </source>
</evidence>
<evidence type="ECO:0000256" key="3">
    <source>
        <dbReference type="ARBA" id="ARBA00022737"/>
    </source>
</evidence>
<dbReference type="Pfam" id="PF12796">
    <property type="entry name" value="Ank_2"/>
    <property type="match status" value="2"/>
</dbReference>
<accession>A0A7J6TQM0</accession>
<dbReference type="InterPro" id="IPR002110">
    <property type="entry name" value="Ankyrin_rpt"/>
</dbReference>
<comment type="similarity">
    <text evidence="8">Belongs to the DHHC palmitoyltransferase family.</text>
</comment>
<keyword evidence="6 8" id="KW-0472">Membrane</keyword>
<keyword evidence="2 8" id="KW-0812">Transmembrane</keyword>
<keyword evidence="3" id="KW-0677">Repeat</keyword>
<reference evidence="10 11" key="1">
    <citation type="submission" date="2020-04" db="EMBL/GenBank/DDBJ databases">
        <title>Perkinsus olseni comparative genomics.</title>
        <authorList>
            <person name="Bogema D.R."/>
        </authorList>
    </citation>
    <scope>NUCLEOTIDE SEQUENCE [LARGE SCALE GENOMIC DNA]</scope>
    <source>
        <strain evidence="10">ATCC PRA-205</strain>
    </source>
</reference>
<dbReference type="PANTHER" id="PTHR24161">
    <property type="entry name" value="ANK_REP_REGION DOMAIN-CONTAINING PROTEIN-RELATED"/>
    <property type="match status" value="1"/>
</dbReference>
<dbReference type="Pfam" id="PF00023">
    <property type="entry name" value="Ank"/>
    <property type="match status" value="1"/>
</dbReference>
<feature type="transmembrane region" description="Helical" evidence="8">
    <location>
        <begin position="535"/>
        <end position="559"/>
    </location>
</feature>
<feature type="non-terminal residue" evidence="10">
    <location>
        <position position="1"/>
    </location>
</feature>
<evidence type="ECO:0000256" key="1">
    <source>
        <dbReference type="ARBA" id="ARBA00004141"/>
    </source>
</evidence>
<evidence type="ECO:0000256" key="6">
    <source>
        <dbReference type="ARBA" id="ARBA00023136"/>
    </source>
</evidence>
<evidence type="ECO:0000313" key="11">
    <source>
        <dbReference type="Proteomes" id="UP000574390"/>
    </source>
</evidence>
<proteinExistence type="inferred from homology"/>
<feature type="non-terminal residue" evidence="10">
    <location>
        <position position="647"/>
    </location>
</feature>
<dbReference type="InterPro" id="IPR036770">
    <property type="entry name" value="Ankyrin_rpt-contain_sf"/>
</dbReference>
<evidence type="ECO:0000256" key="2">
    <source>
        <dbReference type="ARBA" id="ARBA00022692"/>
    </source>
</evidence>
<feature type="repeat" description="ANK" evidence="7">
    <location>
        <begin position="192"/>
        <end position="216"/>
    </location>
</feature>
<dbReference type="GO" id="GO:0000139">
    <property type="term" value="C:Golgi membrane"/>
    <property type="evidence" value="ECO:0007669"/>
    <property type="project" value="TreeGrafter"/>
</dbReference>
<dbReference type="GO" id="GO:0019706">
    <property type="term" value="F:protein-cysteine S-palmitoyltransferase activity"/>
    <property type="evidence" value="ECO:0007669"/>
    <property type="project" value="UniProtKB-EC"/>
</dbReference>
<keyword evidence="8" id="KW-0012">Acyltransferase</keyword>
<keyword evidence="5 7" id="KW-0040">ANK repeat</keyword>
<sequence length="647" mass="72848">TAVFVMLTSLTASNSARKDVASSQTFAIKRAFERRTHIQQRDADGNTALHWALWHGNHEIVREILTNPMTFALIEEPNVYGETPMMWAAKACNTVGAAMMVEAMTPASRGRDSAVQALLNTHDLDGFTLLIVCAQFDNVAMMEWLWLTGGLFIDERDNLGRTALHWAAYKGHRKSVQWLLSRGASLTERDEEGITPLHLASMQGHTMVIDTLIDVGGVYLLDEAADNGDSPIISTRRNGFQWIYLCMQKARLCNALFGRPYLSHNDYANVFVIAFILDFTFFAFLLWPWLSNDPWDALWLHIEALCLVLTITLWAVTCYSDPGWLAEYPLPSQADACREFVGVPSGWTRIPSSIDCEEALISAAPGSNAEDSRATLECKQRAIYSRASSANCRLRNGTEFRDRAFDNSCDEDPDAAAGLPGRLIKSKLADFRIGEVSESYYSSLCEGSFKQVCVICRVVHTLRSRHCKECRRCVDRLDHHCPWIDNCVGIRNQRSFYLFLLVLLAGLVIVYYLVFRFVSTVTVQATPTSKLDVDVVTSAVLLFAAANLLWAGFVTTLLIRQTCFMLLNLTTAEVITRPSYVRRRFPAESWNYWYLEGFCSLRAPLDVMRRVKAFWTLRNDGQDDRVSSPRLTRNCGIRPGRRGGSVT</sequence>
<dbReference type="Gene3D" id="1.25.40.20">
    <property type="entry name" value="Ankyrin repeat-containing domain"/>
    <property type="match status" value="1"/>
</dbReference>
<comment type="subcellular location">
    <subcellularLocation>
        <location evidence="1">Membrane</location>
        <topology evidence="1">Multi-pass membrane protein</topology>
    </subcellularLocation>
</comment>
<feature type="transmembrane region" description="Helical" evidence="8">
    <location>
        <begin position="267"/>
        <end position="287"/>
    </location>
</feature>
<dbReference type="SUPFAM" id="SSF48403">
    <property type="entry name" value="Ankyrin repeat"/>
    <property type="match status" value="1"/>
</dbReference>
<feature type="repeat" description="ANK" evidence="7">
    <location>
        <begin position="44"/>
        <end position="76"/>
    </location>
</feature>
<feature type="repeat" description="ANK" evidence="7">
    <location>
        <begin position="159"/>
        <end position="191"/>
    </location>
</feature>
<evidence type="ECO:0000256" key="4">
    <source>
        <dbReference type="ARBA" id="ARBA00022989"/>
    </source>
</evidence>
<keyword evidence="4 8" id="KW-1133">Transmembrane helix</keyword>
<feature type="transmembrane region" description="Helical" evidence="8">
    <location>
        <begin position="299"/>
        <end position="319"/>
    </location>
</feature>
<dbReference type="Pfam" id="PF01529">
    <property type="entry name" value="DHHC"/>
    <property type="match status" value="1"/>
</dbReference>
<evidence type="ECO:0000259" key="9">
    <source>
        <dbReference type="Pfam" id="PF01529"/>
    </source>
</evidence>
<dbReference type="EMBL" id="JABANM010005975">
    <property type="protein sequence ID" value="KAF4746686.1"/>
    <property type="molecule type" value="Genomic_DNA"/>
</dbReference>
<dbReference type="PROSITE" id="PS50216">
    <property type="entry name" value="DHHC"/>
    <property type="match status" value="1"/>
</dbReference>
<dbReference type="InterPro" id="IPR001594">
    <property type="entry name" value="Palmitoyltrfase_DHHC"/>
</dbReference>
<comment type="domain">
    <text evidence="8">The DHHC domain is required for palmitoyltransferase activity.</text>
</comment>
<comment type="catalytic activity">
    <reaction evidence="8">
        <text>L-cysteinyl-[protein] + hexadecanoyl-CoA = S-hexadecanoyl-L-cysteinyl-[protein] + CoA</text>
        <dbReference type="Rhea" id="RHEA:36683"/>
        <dbReference type="Rhea" id="RHEA-COMP:10131"/>
        <dbReference type="Rhea" id="RHEA-COMP:11032"/>
        <dbReference type="ChEBI" id="CHEBI:29950"/>
        <dbReference type="ChEBI" id="CHEBI:57287"/>
        <dbReference type="ChEBI" id="CHEBI:57379"/>
        <dbReference type="ChEBI" id="CHEBI:74151"/>
        <dbReference type="EC" id="2.3.1.225"/>
    </reaction>
</comment>